<name>A0A4Z2J2J3_9TELE</name>
<dbReference type="AlphaFoldDB" id="A0A4Z2J2J3"/>
<protein>
    <submittedName>
        <fullName evidence="2">Uncharacterized protein</fullName>
    </submittedName>
</protein>
<evidence type="ECO:0000313" key="2">
    <source>
        <dbReference type="EMBL" id="TNN84227.1"/>
    </source>
</evidence>
<organism evidence="2 3">
    <name type="scientific">Liparis tanakae</name>
    <name type="common">Tanaka's snailfish</name>
    <dbReference type="NCBI Taxonomy" id="230148"/>
    <lineage>
        <taxon>Eukaryota</taxon>
        <taxon>Metazoa</taxon>
        <taxon>Chordata</taxon>
        <taxon>Craniata</taxon>
        <taxon>Vertebrata</taxon>
        <taxon>Euteleostomi</taxon>
        <taxon>Actinopterygii</taxon>
        <taxon>Neopterygii</taxon>
        <taxon>Teleostei</taxon>
        <taxon>Neoteleostei</taxon>
        <taxon>Acanthomorphata</taxon>
        <taxon>Eupercaria</taxon>
        <taxon>Perciformes</taxon>
        <taxon>Cottioidei</taxon>
        <taxon>Cottales</taxon>
        <taxon>Liparidae</taxon>
        <taxon>Liparis</taxon>
    </lineage>
</organism>
<evidence type="ECO:0000256" key="1">
    <source>
        <dbReference type="SAM" id="MobiDB-lite"/>
    </source>
</evidence>
<evidence type="ECO:0000313" key="3">
    <source>
        <dbReference type="Proteomes" id="UP000314294"/>
    </source>
</evidence>
<accession>A0A4Z2J2J3</accession>
<gene>
    <name evidence="2" type="ORF">EYF80_005554</name>
</gene>
<reference evidence="2 3" key="1">
    <citation type="submission" date="2019-03" db="EMBL/GenBank/DDBJ databases">
        <title>First draft genome of Liparis tanakae, snailfish: a comprehensive survey of snailfish specific genes.</title>
        <authorList>
            <person name="Kim W."/>
            <person name="Song I."/>
            <person name="Jeong J.-H."/>
            <person name="Kim D."/>
            <person name="Kim S."/>
            <person name="Ryu S."/>
            <person name="Song J.Y."/>
            <person name="Lee S.K."/>
        </authorList>
    </citation>
    <scope>NUCLEOTIDE SEQUENCE [LARGE SCALE GENOMIC DNA]</scope>
    <source>
        <tissue evidence="2">Muscle</tissue>
    </source>
</reference>
<keyword evidence="3" id="KW-1185">Reference proteome</keyword>
<dbReference type="EMBL" id="SRLO01000028">
    <property type="protein sequence ID" value="TNN84227.1"/>
    <property type="molecule type" value="Genomic_DNA"/>
</dbReference>
<sequence length="82" mass="8556">MSSGPANCEPDPGSAVVLLATKANAGKMKSSDLESGQPGGKRGEQSRMPGTEGCDGTADYSGYLPPTKALNMQYKPRHKQTN</sequence>
<feature type="region of interest" description="Disordered" evidence="1">
    <location>
        <begin position="21"/>
        <end position="82"/>
    </location>
</feature>
<dbReference type="Proteomes" id="UP000314294">
    <property type="component" value="Unassembled WGS sequence"/>
</dbReference>
<proteinExistence type="predicted"/>
<comment type="caution">
    <text evidence="2">The sequence shown here is derived from an EMBL/GenBank/DDBJ whole genome shotgun (WGS) entry which is preliminary data.</text>
</comment>